<reference evidence="4 5" key="1">
    <citation type="submission" date="2020-01" db="EMBL/GenBank/DDBJ databases">
        <title>Aspergillus terreus IFO 6365 whole genome shotgun sequence.</title>
        <authorList>
            <person name="Kanamasa S."/>
            <person name="Takahashi H."/>
        </authorList>
    </citation>
    <scope>NUCLEOTIDE SEQUENCE [LARGE SCALE GENOMIC DNA]</scope>
    <source>
        <strain evidence="4 5">IFO 6365</strain>
    </source>
</reference>
<dbReference type="EMBL" id="BLJY01000004">
    <property type="protein sequence ID" value="GFF15779.1"/>
    <property type="molecule type" value="Genomic_DNA"/>
</dbReference>
<dbReference type="InterPro" id="IPR012133">
    <property type="entry name" value="Alpha-hydoxy_acid_DH_FMN"/>
</dbReference>
<evidence type="ECO:0000313" key="5">
    <source>
        <dbReference type="Proteomes" id="UP000452235"/>
    </source>
</evidence>
<dbReference type="Gene3D" id="3.20.20.70">
    <property type="entry name" value="Aldolase class I"/>
    <property type="match status" value="1"/>
</dbReference>
<dbReference type="Pfam" id="PF01070">
    <property type="entry name" value="FMN_dh"/>
    <property type="match status" value="1"/>
</dbReference>
<dbReference type="PANTHER" id="PTHR10578:SF86">
    <property type="entry name" value="DEPENDENT DEHYDROGENASE, PUTATIVE (AFU_ORTHOLOGUE AFUA_6G02720)-RELATED"/>
    <property type="match status" value="1"/>
</dbReference>
<dbReference type="VEuPathDB" id="FungiDB:ATEG_04900"/>
<comment type="caution">
    <text evidence="4">The sequence shown here is derived from an EMBL/GenBank/DDBJ whole genome shotgun (WGS) entry which is preliminary data.</text>
</comment>
<organism evidence="4 5">
    <name type="scientific">Aspergillus terreus</name>
    <dbReference type="NCBI Taxonomy" id="33178"/>
    <lineage>
        <taxon>Eukaryota</taxon>
        <taxon>Fungi</taxon>
        <taxon>Dikarya</taxon>
        <taxon>Ascomycota</taxon>
        <taxon>Pezizomycotina</taxon>
        <taxon>Eurotiomycetes</taxon>
        <taxon>Eurotiomycetidae</taxon>
        <taxon>Eurotiales</taxon>
        <taxon>Aspergillaceae</taxon>
        <taxon>Aspergillus</taxon>
        <taxon>Aspergillus subgen. Circumdati</taxon>
    </lineage>
</organism>
<evidence type="ECO:0000256" key="3">
    <source>
        <dbReference type="ARBA" id="ARBA00024042"/>
    </source>
</evidence>
<name>A0A5M3YQM8_ASPTE</name>
<evidence type="ECO:0000256" key="2">
    <source>
        <dbReference type="ARBA" id="ARBA00023002"/>
    </source>
</evidence>
<dbReference type="Proteomes" id="UP000452235">
    <property type="component" value="Unassembled WGS sequence"/>
</dbReference>
<dbReference type="PROSITE" id="PS51349">
    <property type="entry name" value="FMN_HYDROXY_ACID_DH_2"/>
    <property type="match status" value="1"/>
</dbReference>
<dbReference type="InterPro" id="IPR037396">
    <property type="entry name" value="FMN_HAD"/>
</dbReference>
<dbReference type="OrthoDB" id="25826at2759"/>
<accession>A0A5M3YQM8</accession>
<keyword evidence="5" id="KW-1185">Reference proteome</keyword>
<dbReference type="InterPro" id="IPR000262">
    <property type="entry name" value="FMN-dep_DH"/>
</dbReference>
<sequence length="402" mass="44496">MPPINFGSYQTKIYRDGALGNFPAVTTNPTLLEQHAREVLSPRAYSYVATGAGEKATMDANRLAFRQWKIVPRVMRPVRLPPLFCSLTAQALCLKVNLFGQEHKSPLIVGPVGVQGLFHDDKETGIAEVCAELEVPYTLSTASSSSIEEVAAANGSGHRWFQLYWVHDKDILRSLLTRAEENGFTVLVLSLDTWTLGWRPTDLDQGYFPFYQGIGNDVGFTDPVFRAKYEKAGGKIEEDILGASNAWVAELNEKPHTWEEVDFLRKYWKGPIVLKGIQHVDDAKRALETGCRQLDGAIASLDALPEIVDAVGDQMTVMFDSGIRTGADIMKALCLGAKAVMVARPIMYGLAIDGKRGAKSVIESFLADLWQSMGLAGMETLADCRRDCMRRIQYPGDLKSMW</sequence>
<evidence type="ECO:0000256" key="1">
    <source>
        <dbReference type="ARBA" id="ARBA00001917"/>
    </source>
</evidence>
<proteinExistence type="inferred from homology"/>
<dbReference type="InterPro" id="IPR013785">
    <property type="entry name" value="Aldolase_TIM"/>
</dbReference>
<comment type="similarity">
    <text evidence="3">Belongs to the FMN-dependent alpha-hydroxy acid dehydrogenase family.</text>
</comment>
<comment type="cofactor">
    <cofactor evidence="1">
        <name>FMN</name>
        <dbReference type="ChEBI" id="CHEBI:58210"/>
    </cofactor>
</comment>
<dbReference type="PIRSF" id="PIRSF000138">
    <property type="entry name" value="Al-hdrx_acd_dh"/>
    <property type="match status" value="1"/>
</dbReference>
<dbReference type="AlphaFoldDB" id="A0A5M3YQM8"/>
<dbReference type="GO" id="GO:0016491">
    <property type="term" value="F:oxidoreductase activity"/>
    <property type="evidence" value="ECO:0007669"/>
    <property type="project" value="UniProtKB-KW"/>
</dbReference>
<dbReference type="SUPFAM" id="SSF51395">
    <property type="entry name" value="FMN-linked oxidoreductases"/>
    <property type="match status" value="1"/>
</dbReference>
<gene>
    <name evidence="4" type="ORF">ATEIFO6365_0004089800</name>
</gene>
<dbReference type="PANTHER" id="PTHR10578">
    <property type="entry name" value="S -2-HYDROXY-ACID OXIDASE-RELATED"/>
    <property type="match status" value="1"/>
</dbReference>
<evidence type="ECO:0000313" key="4">
    <source>
        <dbReference type="EMBL" id="GFF15779.1"/>
    </source>
</evidence>
<dbReference type="GO" id="GO:0010181">
    <property type="term" value="F:FMN binding"/>
    <property type="evidence" value="ECO:0007669"/>
    <property type="project" value="InterPro"/>
</dbReference>
<keyword evidence="2" id="KW-0560">Oxidoreductase</keyword>
<protein>
    <submittedName>
        <fullName evidence="4">FMN-dependent alpha-hydroxy acid dehydrogenase</fullName>
    </submittedName>
</protein>